<organism evidence="1 2">
    <name type="scientific">Sorangium cellulosum (strain So ce56)</name>
    <name type="common">Polyangium cellulosum (strain So ce56)</name>
    <dbReference type="NCBI Taxonomy" id="448385"/>
    <lineage>
        <taxon>Bacteria</taxon>
        <taxon>Pseudomonadati</taxon>
        <taxon>Myxococcota</taxon>
        <taxon>Polyangia</taxon>
        <taxon>Polyangiales</taxon>
        <taxon>Polyangiaceae</taxon>
        <taxon>Sorangium</taxon>
    </lineage>
</organism>
<dbReference type="STRING" id="448385.sce2265"/>
<dbReference type="HOGENOM" id="CLU_055542_0_0_7"/>
<dbReference type="Proteomes" id="UP000002139">
    <property type="component" value="Chromosome"/>
</dbReference>
<gene>
    <name evidence="1" type="ordered locus">sce2265</name>
</gene>
<evidence type="ECO:0000313" key="1">
    <source>
        <dbReference type="EMBL" id="CAN92424.1"/>
    </source>
</evidence>
<dbReference type="AlphaFoldDB" id="A9G0Q5"/>
<dbReference type="PANTHER" id="PTHR31252">
    <property type="entry name" value="DUF4419 DOMAIN-CONTAINING PROTEIN"/>
    <property type="match status" value="1"/>
</dbReference>
<dbReference type="KEGG" id="scl:sce2265"/>
<dbReference type="RefSeq" id="WP_012234898.1">
    <property type="nucleotide sequence ID" value="NC_010162.1"/>
</dbReference>
<dbReference type="Pfam" id="PF14388">
    <property type="entry name" value="DUF4419"/>
    <property type="match status" value="1"/>
</dbReference>
<reference evidence="1 2" key="1">
    <citation type="journal article" date="2007" name="Nat. Biotechnol.">
        <title>Complete genome sequence of the myxobacterium Sorangium cellulosum.</title>
        <authorList>
            <person name="Schneiker S."/>
            <person name="Perlova O."/>
            <person name="Kaiser O."/>
            <person name="Gerth K."/>
            <person name="Alici A."/>
            <person name="Altmeyer M.O."/>
            <person name="Bartels D."/>
            <person name="Bekel T."/>
            <person name="Beyer S."/>
            <person name="Bode E."/>
            <person name="Bode H.B."/>
            <person name="Bolten C.J."/>
            <person name="Choudhuri J.V."/>
            <person name="Doss S."/>
            <person name="Elnakady Y.A."/>
            <person name="Frank B."/>
            <person name="Gaigalat L."/>
            <person name="Goesmann A."/>
            <person name="Groeger C."/>
            <person name="Gross F."/>
            <person name="Jelsbak L."/>
            <person name="Jelsbak L."/>
            <person name="Kalinowski J."/>
            <person name="Kegler C."/>
            <person name="Knauber T."/>
            <person name="Konietzny S."/>
            <person name="Kopp M."/>
            <person name="Krause L."/>
            <person name="Krug D."/>
            <person name="Linke B."/>
            <person name="Mahmud T."/>
            <person name="Martinez-Arias R."/>
            <person name="McHardy A.C."/>
            <person name="Merai M."/>
            <person name="Meyer F."/>
            <person name="Mormann S."/>
            <person name="Munoz-Dorado J."/>
            <person name="Perez J."/>
            <person name="Pradella S."/>
            <person name="Rachid S."/>
            <person name="Raddatz G."/>
            <person name="Rosenau F."/>
            <person name="Rueckert C."/>
            <person name="Sasse F."/>
            <person name="Scharfe M."/>
            <person name="Schuster S.C."/>
            <person name="Suen G."/>
            <person name="Treuner-Lange A."/>
            <person name="Velicer G.J."/>
            <person name="Vorholter F.-J."/>
            <person name="Weissman K.J."/>
            <person name="Welch R.D."/>
            <person name="Wenzel S.C."/>
            <person name="Whitworth D.E."/>
            <person name="Wilhelm S."/>
            <person name="Wittmann C."/>
            <person name="Bloecker H."/>
            <person name="Puehler A."/>
            <person name="Mueller R."/>
        </authorList>
    </citation>
    <scope>NUCLEOTIDE SEQUENCE [LARGE SCALE GENOMIC DNA]</scope>
    <source>
        <strain evidence="2">So ce56</strain>
    </source>
</reference>
<protein>
    <submittedName>
        <fullName evidence="1">Uncharacterized protein</fullName>
    </submittedName>
</protein>
<dbReference type="EMBL" id="AM746676">
    <property type="protein sequence ID" value="CAN92424.1"/>
    <property type="molecule type" value="Genomic_DNA"/>
</dbReference>
<evidence type="ECO:0000313" key="2">
    <source>
        <dbReference type="Proteomes" id="UP000002139"/>
    </source>
</evidence>
<keyword evidence="2" id="KW-1185">Reference proteome</keyword>
<dbReference type="InterPro" id="IPR025533">
    <property type="entry name" value="DUF4419"/>
</dbReference>
<sequence length="363" mass="40982">MAITFAVSNVRRTTARLEMPTGIEGASSTRRLHGRAVEAWGSNPWPFLPAEEHGLLNTVHRAYACHYPLVLTPDAIWLCIAQGLALHVKANAERLRGKFVRHEGQQMLRVVRDDFVKGAPDNRWPEVFGAFSDQIASHIGKQRDLVVCDFSTTGPCERAASEIVLMDALQRYFKYEFETACGIPEITLEGTRDDWMSIRRRARALEEYELSWWTRALDPVLDQFVAAAGGRVDTSFWEALFKKLDWSGGPRVSGWINVLFPYLRERTEKESFQRNADVDRWTKTHRDKDEEDWGTAWYSIPSGISTVPFVWHYLGSTYAMELLAGFVGVAQDEQGLALRPAIGWAVREAGQAADVVQESAPPP</sequence>
<dbReference type="OrthoDB" id="9806766at2"/>
<name>A9G0Q5_SORC5</name>
<dbReference type="PANTHER" id="PTHR31252:SF11">
    <property type="entry name" value="DUF4419 DOMAIN-CONTAINING PROTEIN"/>
    <property type="match status" value="1"/>
</dbReference>
<dbReference type="eggNOG" id="ENOG502ZS2M">
    <property type="taxonomic scope" value="Bacteria"/>
</dbReference>
<dbReference type="BioCyc" id="SCEL448385:SCE_RS11625-MONOMER"/>
<proteinExistence type="predicted"/>
<accession>A9G0Q5</accession>